<sequence>MAGRSSTGRGFEGSMGSMERDSRYNPASSSPPKPNKKNVMKRILGGQKPQITVPPQNIFAAWPPTALSEAELRVLASTQSPTIRQSQVEISPLDGAFLYRSSTSPPSTVSPPSTINGMSPEMRARQNFGFWSEPTPLNMQALNYPVSAGFSHNQRSPATTFGQMGVEARPPTPPRKDNRWMDKVLPTRAKRAVSNPILPVGFQHPTPPRPTLTPFQSVSETRMEKPIRVMTAPNYSGAKLARPMSTLIEQDAISAISPTTMEEPKVMPPAEKKVIVRPKNLQPPITGPEWLSREYELNKRSGIPSTPRTPRTPRTPSKGKVRARTKSGRSLSVRRNVRGAKPGSRVGKGTESRKSSTDSSASVEHPADVDEEWVTEEAKEVHTKRSKARSVRRRKGLALTEDLIEEYLTRALPPTPLDLARERKPSFQAGTGARISPREILRARAVNANLTVKVPNNNSELLNVKRAQPSPYGRTPGTTKTIVEDFRMDTITVDDRDDILKWLDSFRFAQKKARQQELALERANTRMGIRRRPSAVARKASIVSTGNERKQSINRMPSISSGRRPSVASARKQSVGSMSSLSRKGSIMKSRKSSTSRRRSPPSFDASSALPAIAYRKPEVAARAYVPPKTPMAVELPGDETFIHKLNTNVSSFLEVDDDSDSPMFCPGQDISLLSPPPTVGLHFLTLPIEEETNEAIKEEVHEKAHEEAPDQVDDIASPLDTRGLMAPTTARASRLSIASSMGNPFYYDDIMNTIKSNRERNTSIASDPFMFDRASFLNPPPPYDDTEFLTTPQEASGGSLFSPIDGHVDLEQVFRHSNIIFDHNPPSDSESDETEVEMLSDAVYSPPSSRNSPAVNSPASSSGYAQAESQYRSMWPDATKSEPASSPSCITDSSSPRAIKIDTSVSNHRYSDNSWEYRSDGGTLMSVDLLHDEIKFMLSDDVLLPPAMPAAEADPESPMKTPARRVFRRNMKFVAGRNSELPGEILFCIKDEDCF</sequence>
<evidence type="ECO:0000313" key="2">
    <source>
        <dbReference type="EMBL" id="RPA85738.1"/>
    </source>
</evidence>
<organism evidence="2 3">
    <name type="scientific">Ascobolus immersus RN42</name>
    <dbReference type="NCBI Taxonomy" id="1160509"/>
    <lineage>
        <taxon>Eukaryota</taxon>
        <taxon>Fungi</taxon>
        <taxon>Dikarya</taxon>
        <taxon>Ascomycota</taxon>
        <taxon>Pezizomycotina</taxon>
        <taxon>Pezizomycetes</taxon>
        <taxon>Pezizales</taxon>
        <taxon>Ascobolaceae</taxon>
        <taxon>Ascobolus</taxon>
    </lineage>
</organism>
<accession>A0A3N4ILZ9</accession>
<name>A0A3N4ILZ9_ASCIM</name>
<feature type="region of interest" description="Disordered" evidence="1">
    <location>
        <begin position="525"/>
        <end position="606"/>
    </location>
</feature>
<feature type="region of interest" description="Disordered" evidence="1">
    <location>
        <begin position="156"/>
        <end position="180"/>
    </location>
</feature>
<feature type="compositionally biased region" description="Low complexity" evidence="1">
    <location>
        <begin position="884"/>
        <end position="897"/>
    </location>
</feature>
<feature type="compositionally biased region" description="Polar residues" evidence="1">
    <location>
        <begin position="571"/>
        <end position="583"/>
    </location>
</feature>
<feature type="compositionally biased region" description="Low complexity" evidence="1">
    <location>
        <begin position="304"/>
        <end position="316"/>
    </location>
</feature>
<feature type="compositionally biased region" description="Polar residues" evidence="1">
    <location>
        <begin position="553"/>
        <end position="563"/>
    </location>
</feature>
<feature type="compositionally biased region" description="Basic residues" evidence="1">
    <location>
        <begin position="589"/>
        <end position="600"/>
    </location>
</feature>
<evidence type="ECO:0000313" key="3">
    <source>
        <dbReference type="Proteomes" id="UP000275078"/>
    </source>
</evidence>
<dbReference type="AlphaFoldDB" id="A0A3N4ILZ9"/>
<keyword evidence="3" id="KW-1185">Reference proteome</keyword>
<feature type="compositionally biased region" description="Basic residues" evidence="1">
    <location>
        <begin position="317"/>
        <end position="327"/>
    </location>
</feature>
<feature type="region of interest" description="Disordered" evidence="1">
    <location>
        <begin position="822"/>
        <end position="897"/>
    </location>
</feature>
<reference evidence="2 3" key="1">
    <citation type="journal article" date="2018" name="Nat. Ecol. Evol.">
        <title>Pezizomycetes genomes reveal the molecular basis of ectomycorrhizal truffle lifestyle.</title>
        <authorList>
            <person name="Murat C."/>
            <person name="Payen T."/>
            <person name="Noel B."/>
            <person name="Kuo A."/>
            <person name="Morin E."/>
            <person name="Chen J."/>
            <person name="Kohler A."/>
            <person name="Krizsan K."/>
            <person name="Balestrini R."/>
            <person name="Da Silva C."/>
            <person name="Montanini B."/>
            <person name="Hainaut M."/>
            <person name="Levati E."/>
            <person name="Barry K.W."/>
            <person name="Belfiori B."/>
            <person name="Cichocki N."/>
            <person name="Clum A."/>
            <person name="Dockter R.B."/>
            <person name="Fauchery L."/>
            <person name="Guy J."/>
            <person name="Iotti M."/>
            <person name="Le Tacon F."/>
            <person name="Lindquist E.A."/>
            <person name="Lipzen A."/>
            <person name="Malagnac F."/>
            <person name="Mello A."/>
            <person name="Molinier V."/>
            <person name="Miyauchi S."/>
            <person name="Poulain J."/>
            <person name="Riccioni C."/>
            <person name="Rubini A."/>
            <person name="Sitrit Y."/>
            <person name="Splivallo R."/>
            <person name="Traeger S."/>
            <person name="Wang M."/>
            <person name="Zifcakova L."/>
            <person name="Wipf D."/>
            <person name="Zambonelli A."/>
            <person name="Paolocci F."/>
            <person name="Nowrousian M."/>
            <person name="Ottonello S."/>
            <person name="Baldrian P."/>
            <person name="Spatafora J.W."/>
            <person name="Henrissat B."/>
            <person name="Nagy L.G."/>
            <person name="Aury J.M."/>
            <person name="Wincker P."/>
            <person name="Grigoriev I.V."/>
            <person name="Bonfante P."/>
            <person name="Martin F.M."/>
        </authorList>
    </citation>
    <scope>NUCLEOTIDE SEQUENCE [LARGE SCALE GENOMIC DNA]</scope>
    <source>
        <strain evidence="2 3">RN42</strain>
    </source>
</reference>
<evidence type="ECO:0000256" key="1">
    <source>
        <dbReference type="SAM" id="MobiDB-lite"/>
    </source>
</evidence>
<dbReference type="Proteomes" id="UP000275078">
    <property type="component" value="Unassembled WGS sequence"/>
</dbReference>
<feature type="compositionally biased region" description="Polar residues" evidence="1">
    <location>
        <begin position="864"/>
        <end position="873"/>
    </location>
</feature>
<gene>
    <name evidence="2" type="ORF">BJ508DRAFT_358684</name>
</gene>
<feature type="region of interest" description="Disordered" evidence="1">
    <location>
        <begin position="1"/>
        <end position="51"/>
    </location>
</feature>
<feature type="compositionally biased region" description="Acidic residues" evidence="1">
    <location>
        <begin position="830"/>
        <end position="839"/>
    </location>
</feature>
<dbReference type="EMBL" id="ML119652">
    <property type="protein sequence ID" value="RPA85738.1"/>
    <property type="molecule type" value="Genomic_DNA"/>
</dbReference>
<feature type="compositionally biased region" description="Low complexity" evidence="1">
    <location>
        <begin position="846"/>
        <end position="863"/>
    </location>
</feature>
<feature type="region of interest" description="Disordered" evidence="1">
    <location>
        <begin position="299"/>
        <end position="383"/>
    </location>
</feature>
<proteinExistence type="predicted"/>
<protein>
    <submittedName>
        <fullName evidence="2">Uncharacterized protein</fullName>
    </submittedName>
</protein>